<dbReference type="EMBL" id="CAFBMF010000110">
    <property type="protein sequence ID" value="CAB4908776.1"/>
    <property type="molecule type" value="Genomic_DNA"/>
</dbReference>
<dbReference type="AlphaFoldDB" id="A0A6J7GP92"/>
<name>A0A6J7GP92_9ZZZZ</name>
<evidence type="ECO:0000313" key="1">
    <source>
        <dbReference type="EMBL" id="CAB4908776.1"/>
    </source>
</evidence>
<sequence length="72" mass="7230">MLAAAGLVVLVAGASVFDSAGASVTAGAETFGVVVAEPSFELDPQAVSAINAAEIRTDFLDVNLFDIITDTS</sequence>
<protein>
    <submittedName>
        <fullName evidence="1">Unannotated protein</fullName>
    </submittedName>
</protein>
<gene>
    <name evidence="1" type="ORF">UFOPK3494_01385</name>
</gene>
<proteinExistence type="predicted"/>
<reference evidence="1" key="1">
    <citation type="submission" date="2020-05" db="EMBL/GenBank/DDBJ databases">
        <authorList>
            <person name="Chiriac C."/>
            <person name="Salcher M."/>
            <person name="Ghai R."/>
            <person name="Kavagutti S V."/>
        </authorList>
    </citation>
    <scope>NUCLEOTIDE SEQUENCE</scope>
</reference>
<accession>A0A6J7GP92</accession>
<organism evidence="1">
    <name type="scientific">freshwater metagenome</name>
    <dbReference type="NCBI Taxonomy" id="449393"/>
    <lineage>
        <taxon>unclassified sequences</taxon>
        <taxon>metagenomes</taxon>
        <taxon>ecological metagenomes</taxon>
    </lineage>
</organism>